<dbReference type="Proteomes" id="UP000008743">
    <property type="component" value="Unassembled WGS sequence"/>
</dbReference>
<dbReference type="PhylomeDB" id="A0A0D2W0K9"/>
<evidence type="ECO:0000256" key="2">
    <source>
        <dbReference type="ARBA" id="ARBA00022723"/>
    </source>
</evidence>
<comment type="similarity">
    <text evidence="1">Belongs to the UPF0587 family.</text>
</comment>
<evidence type="ECO:0000256" key="1">
    <source>
        <dbReference type="ARBA" id="ARBA00007818"/>
    </source>
</evidence>
<dbReference type="Pfam" id="PF05907">
    <property type="entry name" value="CXXC_Zn-b_euk"/>
    <property type="match status" value="1"/>
</dbReference>
<dbReference type="GO" id="GO:0008270">
    <property type="term" value="F:zinc ion binding"/>
    <property type="evidence" value="ECO:0007669"/>
    <property type="project" value="TreeGrafter"/>
</dbReference>
<evidence type="ECO:0000256" key="3">
    <source>
        <dbReference type="ARBA" id="ARBA00022833"/>
    </source>
</evidence>
<keyword evidence="3" id="KW-0862">Zinc</keyword>
<gene>
    <name evidence="4" type="ORF">CAOG_007855</name>
</gene>
<dbReference type="InterPro" id="IPR008584">
    <property type="entry name" value="CXXC_Zn-binding_euk"/>
</dbReference>
<protein>
    <recommendedName>
        <fullName evidence="6">DUF866-domain-containing protein</fullName>
    </recommendedName>
</protein>
<organism evidence="4 5">
    <name type="scientific">Capsaspora owczarzaki (strain ATCC 30864)</name>
    <dbReference type="NCBI Taxonomy" id="595528"/>
    <lineage>
        <taxon>Eukaryota</taxon>
        <taxon>Filasterea</taxon>
        <taxon>Capsaspora</taxon>
    </lineage>
</organism>
<reference evidence="5" key="1">
    <citation type="submission" date="2011-02" db="EMBL/GenBank/DDBJ databases">
        <title>The Genome Sequence of Capsaspora owczarzaki ATCC 30864.</title>
        <authorList>
            <person name="Russ C."/>
            <person name="Cuomo C."/>
            <person name="Burger G."/>
            <person name="Gray M.W."/>
            <person name="Holland P.W.H."/>
            <person name="King N."/>
            <person name="Lang F.B.F."/>
            <person name="Roger A.J."/>
            <person name="Ruiz-Trillo I."/>
            <person name="Young S.K."/>
            <person name="Zeng Q."/>
            <person name="Gargeya S."/>
            <person name="Alvarado L."/>
            <person name="Berlin A."/>
            <person name="Chapman S.B."/>
            <person name="Chen Z."/>
            <person name="Freedman E."/>
            <person name="Gellesch M."/>
            <person name="Goldberg J."/>
            <person name="Griggs A."/>
            <person name="Gujja S."/>
            <person name="Heilman E."/>
            <person name="Heiman D."/>
            <person name="Howarth C."/>
            <person name="Mehta T."/>
            <person name="Neiman D."/>
            <person name="Pearson M."/>
            <person name="Roberts A."/>
            <person name="Saif S."/>
            <person name="Shea T."/>
            <person name="Shenoy N."/>
            <person name="Sisk P."/>
            <person name="Stolte C."/>
            <person name="Sykes S."/>
            <person name="White J."/>
            <person name="Yandava C."/>
            <person name="Haas B."/>
            <person name="Nusbaum C."/>
            <person name="Birren B."/>
        </authorList>
    </citation>
    <scope>NUCLEOTIDE SEQUENCE</scope>
    <source>
        <strain evidence="5">ATCC 30864</strain>
    </source>
</reference>
<dbReference type="OrthoDB" id="10248838at2759"/>
<evidence type="ECO:0000313" key="5">
    <source>
        <dbReference type="Proteomes" id="UP000008743"/>
    </source>
</evidence>
<keyword evidence="2" id="KW-0479">Metal-binding</keyword>
<sequence>MPKYNLQVKAELARVEQFQPASAAEYEFHLLLACAHCKESTGKHVNFSLQDEADIPGGRGVANFVAKCKLCSRDFSIEIIKGSIVPYKSSSNNGFATIASFECRGVELTGFEPASGWTVVAEETGTTFTDVDLSEEFAEYDEKASEPVGISSLESRFVVSK</sequence>
<dbReference type="FunCoup" id="A0A0D2W0K9">
    <property type="interactions" value="261"/>
</dbReference>
<dbReference type="RefSeq" id="XP_004342940.1">
    <property type="nucleotide sequence ID" value="XM_004342890.2"/>
</dbReference>
<keyword evidence="5" id="KW-1185">Reference proteome</keyword>
<evidence type="ECO:0000313" key="4">
    <source>
        <dbReference type="EMBL" id="KJE97752.1"/>
    </source>
</evidence>
<dbReference type="AlphaFoldDB" id="A0A0D2W0K9"/>
<dbReference type="PANTHER" id="PTHR12857">
    <property type="entry name" value="CXXC MOTIF CONTAINING ZINC BINDING PROTEIN"/>
    <property type="match status" value="1"/>
</dbReference>
<accession>A0A0D2W0K9</accession>
<dbReference type="eggNOG" id="KOG1296">
    <property type="taxonomic scope" value="Eukaryota"/>
</dbReference>
<name>A0A0D2W0K9_CAPO3</name>
<proteinExistence type="inferred from homology"/>
<dbReference type="OMA" id="TAHFVWR"/>
<evidence type="ECO:0008006" key="6">
    <source>
        <dbReference type="Google" id="ProtNLM"/>
    </source>
</evidence>
<dbReference type="SUPFAM" id="SSF141678">
    <property type="entry name" value="MAL13P1.257-like"/>
    <property type="match status" value="1"/>
</dbReference>
<dbReference type="EMBL" id="KE346375">
    <property type="protein sequence ID" value="KJE97752.1"/>
    <property type="molecule type" value="Genomic_DNA"/>
</dbReference>
<dbReference type="InParanoid" id="A0A0D2W0K9"/>
<dbReference type="PANTHER" id="PTHR12857:SF0">
    <property type="entry name" value="CXXC MOTIF CONTAINING ZINC BINDING PROTEIN"/>
    <property type="match status" value="1"/>
</dbReference>